<reference evidence="3 4" key="1">
    <citation type="journal article" date="2018" name="Mol. Plant">
        <title>The genome of Artemisia annua provides insight into the evolution of Asteraceae family and artemisinin biosynthesis.</title>
        <authorList>
            <person name="Shen Q."/>
            <person name="Zhang L."/>
            <person name="Liao Z."/>
            <person name="Wang S."/>
            <person name="Yan T."/>
            <person name="Shi P."/>
            <person name="Liu M."/>
            <person name="Fu X."/>
            <person name="Pan Q."/>
            <person name="Wang Y."/>
            <person name="Lv Z."/>
            <person name="Lu X."/>
            <person name="Zhang F."/>
            <person name="Jiang W."/>
            <person name="Ma Y."/>
            <person name="Chen M."/>
            <person name="Hao X."/>
            <person name="Li L."/>
            <person name="Tang Y."/>
            <person name="Lv G."/>
            <person name="Zhou Y."/>
            <person name="Sun X."/>
            <person name="Brodelius P.E."/>
            <person name="Rose J.K.C."/>
            <person name="Tang K."/>
        </authorList>
    </citation>
    <scope>NUCLEOTIDE SEQUENCE [LARGE SCALE GENOMIC DNA]</scope>
    <source>
        <strain evidence="4">cv. Huhao1</strain>
        <tissue evidence="3">Leaf</tissue>
    </source>
</reference>
<dbReference type="Gene3D" id="3.40.50.300">
    <property type="entry name" value="P-loop containing nucleotide triphosphate hydrolases"/>
    <property type="match status" value="1"/>
</dbReference>
<dbReference type="AlphaFoldDB" id="A0A2U1P5B3"/>
<gene>
    <name evidence="3" type="ORF">CTI12_AA191670</name>
</gene>
<dbReference type="GO" id="GO:0006952">
    <property type="term" value="P:defense response"/>
    <property type="evidence" value="ECO:0007669"/>
    <property type="project" value="UniProtKB-KW"/>
</dbReference>
<dbReference type="InterPro" id="IPR027417">
    <property type="entry name" value="P-loop_NTPase"/>
</dbReference>
<dbReference type="InterPro" id="IPR002182">
    <property type="entry name" value="NB-ARC"/>
</dbReference>
<dbReference type="PANTHER" id="PTHR36766:SF40">
    <property type="entry name" value="DISEASE RESISTANCE PROTEIN RGA3"/>
    <property type="match status" value="1"/>
</dbReference>
<dbReference type="EMBL" id="PKPP01001650">
    <property type="protein sequence ID" value="PWA80956.1"/>
    <property type="molecule type" value="Genomic_DNA"/>
</dbReference>
<evidence type="ECO:0000313" key="4">
    <source>
        <dbReference type="Proteomes" id="UP000245207"/>
    </source>
</evidence>
<sequence>MPQSWKHGEVQDFDFKIWISVGKAFDGKRVANAIVEQVNPDRSRDCGEYQTALGLVRDSVNGKKFLLVLDNVWEEDQNADKGGAPGSKILITSRNEGVRKKIEASLIWNSIPYVGTEKLEGNDTSIPGVYWSEKIGYKFLVDAPPADRKSLLQANTGDWNSLNLSNYYILPPLNDGELRKAYIWGCNWIISLWDSLVICFSGDDAYLIIDFRNQLETQLTVLSSLDSLVVSFTKMTTPFLVSSTRKSRAGIYDLDSLKFTYKVLSYKLNF</sequence>
<dbReference type="Pfam" id="PF00931">
    <property type="entry name" value="NB-ARC"/>
    <property type="match status" value="1"/>
</dbReference>
<dbReference type="SUPFAM" id="SSF52540">
    <property type="entry name" value="P-loop containing nucleoside triphosphate hydrolases"/>
    <property type="match status" value="1"/>
</dbReference>
<dbReference type="Proteomes" id="UP000245207">
    <property type="component" value="Unassembled WGS sequence"/>
</dbReference>
<dbReference type="OrthoDB" id="1435119at2759"/>
<dbReference type="STRING" id="35608.A0A2U1P5B3"/>
<proteinExistence type="predicted"/>
<protein>
    <submittedName>
        <fullName evidence="3">NBS-containing resistance-like protein</fullName>
    </submittedName>
</protein>
<evidence type="ECO:0000259" key="2">
    <source>
        <dbReference type="Pfam" id="PF00931"/>
    </source>
</evidence>
<keyword evidence="4" id="KW-1185">Reference proteome</keyword>
<name>A0A2U1P5B3_ARTAN</name>
<organism evidence="3 4">
    <name type="scientific">Artemisia annua</name>
    <name type="common">Sweet wormwood</name>
    <dbReference type="NCBI Taxonomy" id="35608"/>
    <lineage>
        <taxon>Eukaryota</taxon>
        <taxon>Viridiplantae</taxon>
        <taxon>Streptophyta</taxon>
        <taxon>Embryophyta</taxon>
        <taxon>Tracheophyta</taxon>
        <taxon>Spermatophyta</taxon>
        <taxon>Magnoliopsida</taxon>
        <taxon>eudicotyledons</taxon>
        <taxon>Gunneridae</taxon>
        <taxon>Pentapetalae</taxon>
        <taxon>asterids</taxon>
        <taxon>campanulids</taxon>
        <taxon>Asterales</taxon>
        <taxon>Asteraceae</taxon>
        <taxon>Asteroideae</taxon>
        <taxon>Anthemideae</taxon>
        <taxon>Artemisiinae</taxon>
        <taxon>Artemisia</taxon>
    </lineage>
</organism>
<dbReference type="GO" id="GO:0043531">
    <property type="term" value="F:ADP binding"/>
    <property type="evidence" value="ECO:0007669"/>
    <property type="project" value="InterPro"/>
</dbReference>
<keyword evidence="1" id="KW-0611">Plant defense</keyword>
<comment type="caution">
    <text evidence="3">The sequence shown here is derived from an EMBL/GenBank/DDBJ whole genome shotgun (WGS) entry which is preliminary data.</text>
</comment>
<evidence type="ECO:0000256" key="1">
    <source>
        <dbReference type="ARBA" id="ARBA00022821"/>
    </source>
</evidence>
<dbReference type="PANTHER" id="PTHR36766">
    <property type="entry name" value="PLANT BROAD-SPECTRUM MILDEW RESISTANCE PROTEIN RPW8"/>
    <property type="match status" value="1"/>
</dbReference>
<feature type="domain" description="NB-ARC" evidence="2">
    <location>
        <begin position="11"/>
        <end position="103"/>
    </location>
</feature>
<accession>A0A2U1P5B3</accession>
<evidence type="ECO:0000313" key="3">
    <source>
        <dbReference type="EMBL" id="PWA80956.1"/>
    </source>
</evidence>